<evidence type="ECO:0000313" key="2">
    <source>
        <dbReference type="Proteomes" id="UP001055811"/>
    </source>
</evidence>
<reference evidence="1 2" key="2">
    <citation type="journal article" date="2022" name="Mol. Ecol. Resour.">
        <title>The genomes of chicory, endive, great burdock and yacon provide insights into Asteraceae paleo-polyploidization history and plant inulin production.</title>
        <authorList>
            <person name="Fan W."/>
            <person name="Wang S."/>
            <person name="Wang H."/>
            <person name="Wang A."/>
            <person name="Jiang F."/>
            <person name="Liu H."/>
            <person name="Zhao H."/>
            <person name="Xu D."/>
            <person name="Zhang Y."/>
        </authorList>
    </citation>
    <scope>NUCLEOTIDE SEQUENCE [LARGE SCALE GENOMIC DNA]</scope>
    <source>
        <strain evidence="2">cv. Punajuju</strain>
        <tissue evidence="1">Leaves</tissue>
    </source>
</reference>
<organism evidence="1 2">
    <name type="scientific">Cichorium intybus</name>
    <name type="common">Chicory</name>
    <dbReference type="NCBI Taxonomy" id="13427"/>
    <lineage>
        <taxon>Eukaryota</taxon>
        <taxon>Viridiplantae</taxon>
        <taxon>Streptophyta</taxon>
        <taxon>Embryophyta</taxon>
        <taxon>Tracheophyta</taxon>
        <taxon>Spermatophyta</taxon>
        <taxon>Magnoliopsida</taxon>
        <taxon>eudicotyledons</taxon>
        <taxon>Gunneridae</taxon>
        <taxon>Pentapetalae</taxon>
        <taxon>asterids</taxon>
        <taxon>campanulids</taxon>
        <taxon>Asterales</taxon>
        <taxon>Asteraceae</taxon>
        <taxon>Cichorioideae</taxon>
        <taxon>Cichorieae</taxon>
        <taxon>Cichoriinae</taxon>
        <taxon>Cichorium</taxon>
    </lineage>
</organism>
<reference evidence="2" key="1">
    <citation type="journal article" date="2022" name="Mol. Ecol. Resour.">
        <title>The genomes of chicory, endive, great burdock and yacon provide insights into Asteraceae palaeo-polyploidization history and plant inulin production.</title>
        <authorList>
            <person name="Fan W."/>
            <person name="Wang S."/>
            <person name="Wang H."/>
            <person name="Wang A."/>
            <person name="Jiang F."/>
            <person name="Liu H."/>
            <person name="Zhao H."/>
            <person name="Xu D."/>
            <person name="Zhang Y."/>
        </authorList>
    </citation>
    <scope>NUCLEOTIDE SEQUENCE [LARGE SCALE GENOMIC DNA]</scope>
    <source>
        <strain evidence="2">cv. Punajuju</strain>
    </source>
</reference>
<protein>
    <submittedName>
        <fullName evidence="1">Uncharacterized protein</fullName>
    </submittedName>
</protein>
<dbReference type="EMBL" id="CM042011">
    <property type="protein sequence ID" value="KAI3767111.1"/>
    <property type="molecule type" value="Genomic_DNA"/>
</dbReference>
<comment type="caution">
    <text evidence="1">The sequence shown here is derived from an EMBL/GenBank/DDBJ whole genome shotgun (WGS) entry which is preliminary data.</text>
</comment>
<evidence type="ECO:0000313" key="1">
    <source>
        <dbReference type="EMBL" id="KAI3767111.1"/>
    </source>
</evidence>
<name>A0ACB9F8W2_CICIN</name>
<gene>
    <name evidence="1" type="ORF">L2E82_17197</name>
</gene>
<proteinExistence type="predicted"/>
<sequence length="122" mass="13927">MSMEGLVIDCHTVDQWEEQFQKHIGFDRLVVVNFTAPWLGPCVAIAPYFAQFSKMMRHVTFLEVNVSELESIVQKYSVVAMPTFVFFKNGEIVDKILDADKYQLRACIEKHATLNLVSANVV</sequence>
<dbReference type="Proteomes" id="UP001055811">
    <property type="component" value="Linkage Group LG03"/>
</dbReference>
<keyword evidence="2" id="KW-1185">Reference proteome</keyword>
<accession>A0ACB9F8W2</accession>